<dbReference type="EMBL" id="CP110432">
    <property type="protein sequence ID" value="WAQ90051.1"/>
    <property type="molecule type" value="Genomic_DNA"/>
</dbReference>
<sequence length="134" mass="14410">MGEAATSTRRRALAIDSRDTTQWSIWLGNLQLAFGGTFGQHGHHRRQGATMTGSSTLSRPASLAKRISIFLHPHTHSPAEKPSEPAPSEPPPPTQPSPNSPLVGTLDPQINSQDKIQEITSTHHHPSSPLPPSP</sequence>
<dbReference type="Proteomes" id="UP001164743">
    <property type="component" value="Chromosome 12A"/>
</dbReference>
<feature type="compositionally biased region" description="Polar residues" evidence="1">
    <location>
        <begin position="49"/>
        <end position="59"/>
    </location>
</feature>
<proteinExistence type="predicted"/>
<dbReference type="GeneID" id="77802855"/>
<reference evidence="2" key="1">
    <citation type="submission" date="2022-10" db="EMBL/GenBank/DDBJ databases">
        <title>Puccinia triticina Genome sequencing and assembly.</title>
        <authorList>
            <person name="Li C."/>
        </authorList>
    </citation>
    <scope>NUCLEOTIDE SEQUENCE</scope>
    <source>
        <strain evidence="2">Pt15</strain>
    </source>
</reference>
<dbReference type="RefSeq" id="XP_053025606.1">
    <property type="nucleotide sequence ID" value="XM_053161971.1"/>
</dbReference>
<evidence type="ECO:0000313" key="3">
    <source>
        <dbReference type="Proteomes" id="UP001164743"/>
    </source>
</evidence>
<evidence type="ECO:0000256" key="1">
    <source>
        <dbReference type="SAM" id="MobiDB-lite"/>
    </source>
</evidence>
<name>A0ABY7CXM6_9BASI</name>
<feature type="region of interest" description="Disordered" evidence="1">
    <location>
        <begin position="36"/>
        <end position="134"/>
    </location>
</feature>
<organism evidence="2 3">
    <name type="scientific">Puccinia triticina</name>
    <dbReference type="NCBI Taxonomy" id="208348"/>
    <lineage>
        <taxon>Eukaryota</taxon>
        <taxon>Fungi</taxon>
        <taxon>Dikarya</taxon>
        <taxon>Basidiomycota</taxon>
        <taxon>Pucciniomycotina</taxon>
        <taxon>Pucciniomycetes</taxon>
        <taxon>Pucciniales</taxon>
        <taxon>Pucciniaceae</taxon>
        <taxon>Puccinia</taxon>
    </lineage>
</organism>
<protein>
    <submittedName>
        <fullName evidence="2">Uncharacterized protein</fullName>
    </submittedName>
</protein>
<feature type="compositionally biased region" description="Pro residues" evidence="1">
    <location>
        <begin position="84"/>
        <end position="99"/>
    </location>
</feature>
<evidence type="ECO:0000313" key="2">
    <source>
        <dbReference type="EMBL" id="WAQ90051.1"/>
    </source>
</evidence>
<feature type="compositionally biased region" description="Polar residues" evidence="1">
    <location>
        <begin position="108"/>
        <end position="120"/>
    </location>
</feature>
<accession>A0ABY7CXM6</accession>
<keyword evidence="3" id="KW-1185">Reference proteome</keyword>
<gene>
    <name evidence="2" type="ORF">PtA15_12A36</name>
</gene>